<proteinExistence type="predicted"/>
<evidence type="ECO:0000256" key="6">
    <source>
        <dbReference type="ARBA" id="ARBA00022840"/>
    </source>
</evidence>
<dbReference type="EC" id="2.7.11.1" evidence="1"/>
<reference evidence="11" key="2">
    <citation type="journal article" date="2023" name="Science">
        <title>Genomic signatures of disease resistance in endangered staghorn corals.</title>
        <authorList>
            <person name="Vollmer S.V."/>
            <person name="Selwyn J.D."/>
            <person name="Despard B.A."/>
            <person name="Roesel C.L."/>
        </authorList>
    </citation>
    <scope>NUCLEOTIDE SEQUENCE</scope>
    <source>
        <strain evidence="11">K2</strain>
    </source>
</reference>
<dbReference type="GO" id="GO:0005524">
    <property type="term" value="F:ATP binding"/>
    <property type="evidence" value="ECO:0007669"/>
    <property type="project" value="UniProtKB-UniRule"/>
</dbReference>
<dbReference type="InterPro" id="IPR051131">
    <property type="entry name" value="NEK_Ser/Thr_kinase_NIMA"/>
</dbReference>
<feature type="domain" description="Protein kinase" evidence="10">
    <location>
        <begin position="1"/>
        <end position="196"/>
    </location>
</feature>
<evidence type="ECO:0000259" key="10">
    <source>
        <dbReference type="PROSITE" id="PS50011"/>
    </source>
</evidence>
<keyword evidence="6 9" id="KW-0067">ATP-binding</keyword>
<comment type="catalytic activity">
    <reaction evidence="8">
        <text>L-seryl-[protein] + ATP = O-phospho-L-seryl-[protein] + ADP + H(+)</text>
        <dbReference type="Rhea" id="RHEA:17989"/>
        <dbReference type="Rhea" id="RHEA-COMP:9863"/>
        <dbReference type="Rhea" id="RHEA-COMP:11604"/>
        <dbReference type="ChEBI" id="CHEBI:15378"/>
        <dbReference type="ChEBI" id="CHEBI:29999"/>
        <dbReference type="ChEBI" id="CHEBI:30616"/>
        <dbReference type="ChEBI" id="CHEBI:83421"/>
        <dbReference type="ChEBI" id="CHEBI:456216"/>
        <dbReference type="EC" id="2.7.11.1"/>
    </reaction>
</comment>
<dbReference type="PROSITE" id="PS00107">
    <property type="entry name" value="PROTEIN_KINASE_ATP"/>
    <property type="match status" value="1"/>
</dbReference>
<keyword evidence="12" id="KW-1185">Reference proteome</keyword>
<evidence type="ECO:0000313" key="12">
    <source>
        <dbReference type="Proteomes" id="UP001249851"/>
    </source>
</evidence>
<organism evidence="11 12">
    <name type="scientific">Acropora cervicornis</name>
    <name type="common">Staghorn coral</name>
    <dbReference type="NCBI Taxonomy" id="6130"/>
    <lineage>
        <taxon>Eukaryota</taxon>
        <taxon>Metazoa</taxon>
        <taxon>Cnidaria</taxon>
        <taxon>Anthozoa</taxon>
        <taxon>Hexacorallia</taxon>
        <taxon>Scleractinia</taxon>
        <taxon>Astrocoeniina</taxon>
        <taxon>Acroporidae</taxon>
        <taxon>Acropora</taxon>
    </lineage>
</organism>
<protein>
    <recommendedName>
        <fullName evidence="1">non-specific serine/threonine protein kinase</fullName>
        <ecNumber evidence="1">2.7.11.1</ecNumber>
    </recommendedName>
</protein>
<dbReference type="EMBL" id="JARQWQ010000093">
    <property type="protein sequence ID" value="KAK2551851.1"/>
    <property type="molecule type" value="Genomic_DNA"/>
</dbReference>
<keyword evidence="2" id="KW-0723">Serine/threonine-protein kinase</keyword>
<dbReference type="PANTHER" id="PTHR44899">
    <property type="entry name" value="CAMK FAMILY PROTEIN KINASE"/>
    <property type="match status" value="1"/>
</dbReference>
<dbReference type="InterPro" id="IPR017441">
    <property type="entry name" value="Protein_kinase_ATP_BS"/>
</dbReference>
<evidence type="ECO:0000256" key="2">
    <source>
        <dbReference type="ARBA" id="ARBA00022527"/>
    </source>
</evidence>
<dbReference type="Proteomes" id="UP001249851">
    <property type="component" value="Unassembled WGS sequence"/>
</dbReference>
<dbReference type="Gene3D" id="3.30.200.20">
    <property type="entry name" value="Phosphorylase Kinase, domain 1"/>
    <property type="match status" value="1"/>
</dbReference>
<dbReference type="Pfam" id="PF00069">
    <property type="entry name" value="Pkinase"/>
    <property type="match status" value="1"/>
</dbReference>
<dbReference type="Gene3D" id="1.10.510.10">
    <property type="entry name" value="Transferase(Phosphotransferase) domain 1"/>
    <property type="match status" value="1"/>
</dbReference>
<evidence type="ECO:0000256" key="1">
    <source>
        <dbReference type="ARBA" id="ARBA00012513"/>
    </source>
</evidence>
<dbReference type="PANTHER" id="PTHR44899:SF3">
    <property type="entry name" value="SERINE_THREONINE-PROTEIN KINASE NEK1"/>
    <property type="match status" value="1"/>
</dbReference>
<evidence type="ECO:0000256" key="9">
    <source>
        <dbReference type="PROSITE-ProRule" id="PRU10141"/>
    </source>
</evidence>
<sequence>MEKYEVISTLGRGAGGIVSLAREKNSARYVAIKKVTLDPRKREREAVLKEARDLKPQNVFLTKKGVVKIGDFGIAKMMENTFDMAKTCCGTPFYLSPELCQDMPYSSKADIWALGCLLFEMCALRHAFEAANLVSLSYKIMKMEYGVSEQYKGVLCSSQEVPSQYSSSLATLIKQLLTKSPDDRPSAGTLLNHPFVQEHLAAFIKEKENIQEALHAK</sequence>
<dbReference type="InterPro" id="IPR000719">
    <property type="entry name" value="Prot_kinase_dom"/>
</dbReference>
<keyword evidence="5 11" id="KW-0418">Kinase</keyword>
<evidence type="ECO:0000256" key="5">
    <source>
        <dbReference type="ARBA" id="ARBA00022777"/>
    </source>
</evidence>
<dbReference type="GO" id="GO:0004674">
    <property type="term" value="F:protein serine/threonine kinase activity"/>
    <property type="evidence" value="ECO:0007669"/>
    <property type="project" value="UniProtKB-KW"/>
</dbReference>
<gene>
    <name evidence="11" type="ORF">P5673_027283</name>
</gene>
<dbReference type="SUPFAM" id="SSF56112">
    <property type="entry name" value="Protein kinase-like (PK-like)"/>
    <property type="match status" value="1"/>
</dbReference>
<evidence type="ECO:0000256" key="3">
    <source>
        <dbReference type="ARBA" id="ARBA00022679"/>
    </source>
</evidence>
<evidence type="ECO:0000313" key="11">
    <source>
        <dbReference type="EMBL" id="KAK2551851.1"/>
    </source>
</evidence>
<evidence type="ECO:0000256" key="8">
    <source>
        <dbReference type="ARBA" id="ARBA00048679"/>
    </source>
</evidence>
<accession>A0AAD9UVT4</accession>
<comment type="catalytic activity">
    <reaction evidence="7">
        <text>L-threonyl-[protein] + ATP = O-phospho-L-threonyl-[protein] + ADP + H(+)</text>
        <dbReference type="Rhea" id="RHEA:46608"/>
        <dbReference type="Rhea" id="RHEA-COMP:11060"/>
        <dbReference type="Rhea" id="RHEA-COMP:11605"/>
        <dbReference type="ChEBI" id="CHEBI:15378"/>
        <dbReference type="ChEBI" id="CHEBI:30013"/>
        <dbReference type="ChEBI" id="CHEBI:30616"/>
        <dbReference type="ChEBI" id="CHEBI:61977"/>
        <dbReference type="ChEBI" id="CHEBI:456216"/>
        <dbReference type="EC" id="2.7.11.1"/>
    </reaction>
</comment>
<dbReference type="InterPro" id="IPR011009">
    <property type="entry name" value="Kinase-like_dom_sf"/>
</dbReference>
<keyword evidence="3" id="KW-0808">Transferase</keyword>
<dbReference type="SMART" id="SM00220">
    <property type="entry name" value="S_TKc"/>
    <property type="match status" value="1"/>
</dbReference>
<dbReference type="PROSITE" id="PS50011">
    <property type="entry name" value="PROTEIN_KINASE_DOM"/>
    <property type="match status" value="1"/>
</dbReference>
<keyword evidence="4 9" id="KW-0547">Nucleotide-binding</keyword>
<evidence type="ECO:0000256" key="7">
    <source>
        <dbReference type="ARBA" id="ARBA00047899"/>
    </source>
</evidence>
<dbReference type="AlphaFoldDB" id="A0AAD9UVT4"/>
<reference evidence="11" key="1">
    <citation type="journal article" date="2023" name="G3 (Bethesda)">
        <title>Whole genome assembly and annotation of the endangered Caribbean coral Acropora cervicornis.</title>
        <authorList>
            <person name="Selwyn J.D."/>
            <person name="Vollmer S.V."/>
        </authorList>
    </citation>
    <scope>NUCLEOTIDE SEQUENCE</scope>
    <source>
        <strain evidence="11">K2</strain>
    </source>
</reference>
<evidence type="ECO:0000256" key="4">
    <source>
        <dbReference type="ARBA" id="ARBA00022741"/>
    </source>
</evidence>
<comment type="caution">
    <text evidence="11">The sequence shown here is derived from an EMBL/GenBank/DDBJ whole genome shotgun (WGS) entry which is preliminary data.</text>
</comment>
<feature type="binding site" evidence="9">
    <location>
        <position position="34"/>
    </location>
    <ligand>
        <name>ATP</name>
        <dbReference type="ChEBI" id="CHEBI:30616"/>
    </ligand>
</feature>
<name>A0AAD9UVT4_ACRCE</name>